<accession>A0A944M9N5</accession>
<protein>
    <recommendedName>
        <fullName evidence="5">H-NS histone family protein</fullName>
    </recommendedName>
</protein>
<reference evidence="3 4" key="1">
    <citation type="submission" date="2021-05" db="EMBL/GenBank/DDBJ databases">
        <title>Genetic and Functional Diversity in Clade A Lucinid endosymbionts from the Bahamas.</title>
        <authorList>
            <person name="Giani N.M."/>
            <person name="Engel A.S."/>
            <person name="Campbell B.J."/>
        </authorList>
    </citation>
    <scope>NUCLEOTIDE SEQUENCE [LARGE SCALE GENOMIC DNA]</scope>
    <source>
        <strain evidence="3">LUC16012Gg_MoonRockCtena</strain>
    </source>
</reference>
<proteinExistence type="predicted"/>
<feature type="compositionally biased region" description="Basic residues" evidence="2">
    <location>
        <begin position="77"/>
        <end position="93"/>
    </location>
</feature>
<dbReference type="EMBL" id="JAHHGM010000001">
    <property type="protein sequence ID" value="MBT2987357.1"/>
    <property type="molecule type" value="Genomic_DNA"/>
</dbReference>
<evidence type="ECO:0000313" key="3">
    <source>
        <dbReference type="EMBL" id="MBT2987357.1"/>
    </source>
</evidence>
<keyword evidence="1" id="KW-0175">Coiled coil</keyword>
<sequence length="150" mass="16743">MANIEKEIESLRAKIARLENEQKKAEVQKKALGNASGQIDKILKDNGITLDAYVRHNYKKISRIMQKIAGQSAQAKTKSRKSTKKKAARRGGRTAKAVATIKIPAGRYGNLPDNPDQVIEVKEKGPRPKVLKRYAEEIGLEAFMSQCRLD</sequence>
<name>A0A944M9N5_9GAMM</name>
<evidence type="ECO:0000256" key="1">
    <source>
        <dbReference type="SAM" id="Coils"/>
    </source>
</evidence>
<dbReference type="AlphaFoldDB" id="A0A944M9N5"/>
<feature type="coiled-coil region" evidence="1">
    <location>
        <begin position="1"/>
        <end position="35"/>
    </location>
</feature>
<dbReference type="Proteomes" id="UP000770889">
    <property type="component" value="Unassembled WGS sequence"/>
</dbReference>
<organism evidence="3 4">
    <name type="scientific">Candidatus Thiodiazotropha taylori</name>
    <dbReference type="NCBI Taxonomy" id="2792791"/>
    <lineage>
        <taxon>Bacteria</taxon>
        <taxon>Pseudomonadati</taxon>
        <taxon>Pseudomonadota</taxon>
        <taxon>Gammaproteobacteria</taxon>
        <taxon>Chromatiales</taxon>
        <taxon>Sedimenticolaceae</taxon>
        <taxon>Candidatus Thiodiazotropha</taxon>
    </lineage>
</organism>
<evidence type="ECO:0000313" key="4">
    <source>
        <dbReference type="Proteomes" id="UP000770889"/>
    </source>
</evidence>
<comment type="caution">
    <text evidence="3">The sequence shown here is derived from an EMBL/GenBank/DDBJ whole genome shotgun (WGS) entry which is preliminary data.</text>
</comment>
<feature type="region of interest" description="Disordered" evidence="2">
    <location>
        <begin position="69"/>
        <end position="95"/>
    </location>
</feature>
<evidence type="ECO:0000256" key="2">
    <source>
        <dbReference type="SAM" id="MobiDB-lite"/>
    </source>
</evidence>
<evidence type="ECO:0008006" key="5">
    <source>
        <dbReference type="Google" id="ProtNLM"/>
    </source>
</evidence>
<gene>
    <name evidence="3" type="ORF">KME65_00190</name>
</gene>